<comment type="caution">
    <text evidence="2">The sequence shown here is derived from an EMBL/GenBank/DDBJ whole genome shotgun (WGS) entry which is preliminary data.</text>
</comment>
<dbReference type="EMBL" id="BMAV01025199">
    <property type="protein sequence ID" value="GFS39415.1"/>
    <property type="molecule type" value="Genomic_DNA"/>
</dbReference>
<name>A0A8X6IBN7_9ARAC</name>
<evidence type="ECO:0000256" key="1">
    <source>
        <dbReference type="SAM" id="MobiDB-lite"/>
    </source>
</evidence>
<accession>A0A8X6IBN7</accession>
<keyword evidence="3" id="KW-1185">Reference proteome</keyword>
<organism evidence="2 3">
    <name type="scientific">Trichonephila inaurata madagascariensis</name>
    <dbReference type="NCBI Taxonomy" id="2747483"/>
    <lineage>
        <taxon>Eukaryota</taxon>
        <taxon>Metazoa</taxon>
        <taxon>Ecdysozoa</taxon>
        <taxon>Arthropoda</taxon>
        <taxon>Chelicerata</taxon>
        <taxon>Arachnida</taxon>
        <taxon>Araneae</taxon>
        <taxon>Araneomorphae</taxon>
        <taxon>Entelegynae</taxon>
        <taxon>Araneoidea</taxon>
        <taxon>Nephilidae</taxon>
        <taxon>Trichonephila</taxon>
        <taxon>Trichonephila inaurata</taxon>
    </lineage>
</organism>
<proteinExistence type="predicted"/>
<protein>
    <submittedName>
        <fullName evidence="2">Uncharacterized protein</fullName>
    </submittedName>
</protein>
<feature type="region of interest" description="Disordered" evidence="1">
    <location>
        <begin position="1"/>
        <end position="28"/>
    </location>
</feature>
<reference evidence="2" key="1">
    <citation type="submission" date="2020-08" db="EMBL/GenBank/DDBJ databases">
        <title>Multicomponent nature underlies the extraordinary mechanical properties of spider dragline silk.</title>
        <authorList>
            <person name="Kono N."/>
            <person name="Nakamura H."/>
            <person name="Mori M."/>
            <person name="Yoshida Y."/>
            <person name="Ohtoshi R."/>
            <person name="Malay A.D."/>
            <person name="Moran D.A.P."/>
            <person name="Tomita M."/>
            <person name="Numata K."/>
            <person name="Arakawa K."/>
        </authorList>
    </citation>
    <scope>NUCLEOTIDE SEQUENCE</scope>
</reference>
<sequence>MHGGKALNMGTTSPNGGEQRLRHLETRKSPQKCEVREPFLHCILTVVKKWVLYDNRKNSRLYFEDHQDRSPL</sequence>
<dbReference type="Proteomes" id="UP000886998">
    <property type="component" value="Unassembled WGS sequence"/>
</dbReference>
<evidence type="ECO:0000313" key="3">
    <source>
        <dbReference type="Proteomes" id="UP000886998"/>
    </source>
</evidence>
<dbReference type="OrthoDB" id="10543042at2759"/>
<dbReference type="AlphaFoldDB" id="A0A8X6IBN7"/>
<feature type="compositionally biased region" description="Basic and acidic residues" evidence="1">
    <location>
        <begin position="19"/>
        <end position="28"/>
    </location>
</feature>
<gene>
    <name evidence="2" type="ORF">TNIN_261211</name>
</gene>
<evidence type="ECO:0000313" key="2">
    <source>
        <dbReference type="EMBL" id="GFS39415.1"/>
    </source>
</evidence>